<dbReference type="Gene3D" id="3.10.105.10">
    <property type="entry name" value="Dipeptide-binding Protein, Domain 3"/>
    <property type="match status" value="1"/>
</dbReference>
<dbReference type="EMBL" id="JBFNQN010000001">
    <property type="protein sequence ID" value="MEW9263224.1"/>
    <property type="molecule type" value="Genomic_DNA"/>
</dbReference>
<comment type="similarity">
    <text evidence="1">Belongs to the bacterial solute-binding protein 5 family.</text>
</comment>
<comment type="caution">
    <text evidence="5">The sequence shown here is derived from an EMBL/GenBank/DDBJ whole genome shotgun (WGS) entry which is preliminary data.</text>
</comment>
<dbReference type="PROSITE" id="PS51318">
    <property type="entry name" value="TAT"/>
    <property type="match status" value="1"/>
</dbReference>
<gene>
    <name evidence="5" type="ORF">AB1207_00535</name>
</gene>
<reference evidence="5 6" key="1">
    <citation type="submission" date="2024-07" db="EMBL/GenBank/DDBJ databases">
        <authorList>
            <person name="Thanompreechachai J."/>
            <person name="Duangmal K."/>
        </authorList>
    </citation>
    <scope>NUCLEOTIDE SEQUENCE [LARGE SCALE GENOMIC DNA]</scope>
    <source>
        <strain evidence="5 6">KCTC 19886</strain>
    </source>
</reference>
<evidence type="ECO:0000313" key="6">
    <source>
        <dbReference type="Proteomes" id="UP001555826"/>
    </source>
</evidence>
<evidence type="ECO:0000259" key="4">
    <source>
        <dbReference type="Pfam" id="PF00496"/>
    </source>
</evidence>
<proteinExistence type="inferred from homology"/>
<evidence type="ECO:0000313" key="5">
    <source>
        <dbReference type="EMBL" id="MEW9263224.1"/>
    </source>
</evidence>
<dbReference type="RefSeq" id="WP_367635822.1">
    <property type="nucleotide sequence ID" value="NZ_JBFNQN010000001.1"/>
</dbReference>
<accession>A0ABV3P0T4</accession>
<evidence type="ECO:0000256" key="2">
    <source>
        <dbReference type="ARBA" id="ARBA00022448"/>
    </source>
</evidence>
<sequence length="556" mass="60456">MTLRQGPALGRRGVLAGLGAGAALVGTGLSGCSVQVRSQPDPTIGKDTMLINADKGNPLFNRVFNPFLVNNRTASKWIYEPLILVNPLDGEQIPWLAQSWELPDAKTIVFTLREADWSDGEPFTADDVVFTLELLKKVPALDAKGVWQHVESVEADGDRVVCRLQSEDVPALQIIGVTYVVPRHTWSTVADPGTFQDEHPVGTGPFVLGNYSSLQYSMDKNPRYWQADSVEIQHLVLPATNSQLDTVTRGYDWSYSFISDVEGTWGAASPHNRWWFPPGGIIALLPNHTVAPFGDVDVRRGLSLALDRTRIAEVASEGYMQPAGQTGLMLPNQQDWLNPDIPDQGMVVQDTAAALESFSRAGYTQRDGKLVDGDGKQFAFALTSANGYTDWTRAAQEVVEQLGALGIDVKLQLPQPAGYQSAIAGGEFQVALGGMGGGDVFRAFNDLMSSEFVVEAGKSTQANYERFSDPEVDALLTEFKSSTDPARQLAAARALQQQVYDKLPVIGMYYGGLWGLYNDAKFVGWPTAEDPYMAPQNYDSAPLGIFTRLKLAGGAS</sequence>
<keyword evidence="6" id="KW-1185">Reference proteome</keyword>
<protein>
    <submittedName>
        <fullName evidence="5">ABC transporter substrate-binding protein</fullName>
    </submittedName>
</protein>
<dbReference type="InterPro" id="IPR006311">
    <property type="entry name" value="TAT_signal"/>
</dbReference>
<name>A0ABV3P0T4_9ACTN</name>
<dbReference type="PANTHER" id="PTHR30290:SF9">
    <property type="entry name" value="OLIGOPEPTIDE-BINDING PROTEIN APPA"/>
    <property type="match status" value="1"/>
</dbReference>
<dbReference type="CDD" id="cd08509">
    <property type="entry name" value="PBP2_TmCBP_oligosaccharides_like"/>
    <property type="match status" value="1"/>
</dbReference>
<dbReference type="PIRSF" id="PIRSF002741">
    <property type="entry name" value="MppA"/>
    <property type="match status" value="1"/>
</dbReference>
<evidence type="ECO:0000256" key="3">
    <source>
        <dbReference type="ARBA" id="ARBA00022729"/>
    </source>
</evidence>
<evidence type="ECO:0000256" key="1">
    <source>
        <dbReference type="ARBA" id="ARBA00005695"/>
    </source>
</evidence>
<dbReference type="SUPFAM" id="SSF53850">
    <property type="entry name" value="Periplasmic binding protein-like II"/>
    <property type="match status" value="1"/>
</dbReference>
<keyword evidence="2" id="KW-0813">Transport</keyword>
<dbReference type="Gene3D" id="3.40.190.10">
    <property type="entry name" value="Periplasmic binding protein-like II"/>
    <property type="match status" value="1"/>
</dbReference>
<dbReference type="InterPro" id="IPR000914">
    <property type="entry name" value="SBP_5_dom"/>
</dbReference>
<dbReference type="PROSITE" id="PS51257">
    <property type="entry name" value="PROKAR_LIPOPROTEIN"/>
    <property type="match status" value="1"/>
</dbReference>
<dbReference type="InterPro" id="IPR039424">
    <property type="entry name" value="SBP_5"/>
</dbReference>
<dbReference type="Pfam" id="PF00496">
    <property type="entry name" value="SBP_bac_5"/>
    <property type="match status" value="1"/>
</dbReference>
<organism evidence="5 6">
    <name type="scientific">Kineococcus endophyticus</name>
    <dbReference type="NCBI Taxonomy" id="1181883"/>
    <lineage>
        <taxon>Bacteria</taxon>
        <taxon>Bacillati</taxon>
        <taxon>Actinomycetota</taxon>
        <taxon>Actinomycetes</taxon>
        <taxon>Kineosporiales</taxon>
        <taxon>Kineosporiaceae</taxon>
        <taxon>Kineococcus</taxon>
    </lineage>
</organism>
<keyword evidence="3" id="KW-0732">Signal</keyword>
<dbReference type="Gene3D" id="3.90.76.10">
    <property type="entry name" value="Dipeptide-binding Protein, Domain 1"/>
    <property type="match status" value="1"/>
</dbReference>
<dbReference type="Proteomes" id="UP001555826">
    <property type="component" value="Unassembled WGS sequence"/>
</dbReference>
<dbReference type="InterPro" id="IPR030678">
    <property type="entry name" value="Peptide/Ni-bd"/>
</dbReference>
<feature type="domain" description="Solute-binding protein family 5" evidence="4">
    <location>
        <begin position="93"/>
        <end position="438"/>
    </location>
</feature>
<dbReference type="PANTHER" id="PTHR30290">
    <property type="entry name" value="PERIPLASMIC BINDING COMPONENT OF ABC TRANSPORTER"/>
    <property type="match status" value="1"/>
</dbReference>